<proteinExistence type="predicted"/>
<feature type="region of interest" description="Disordered" evidence="1">
    <location>
        <begin position="202"/>
        <end position="245"/>
    </location>
</feature>
<dbReference type="STRING" id="1658172.A0A1B7P3F4"/>
<dbReference type="SUPFAM" id="SSF54928">
    <property type="entry name" value="RNA-binding domain, RBD"/>
    <property type="match status" value="1"/>
</dbReference>
<keyword evidence="3" id="KW-1185">Reference proteome</keyword>
<dbReference type="Gene3D" id="3.30.70.330">
    <property type="match status" value="1"/>
</dbReference>
<feature type="region of interest" description="Disordered" evidence="1">
    <location>
        <begin position="415"/>
        <end position="446"/>
    </location>
</feature>
<gene>
    <name evidence="2" type="ORF">ACJ72_02098</name>
</gene>
<dbReference type="EMBL" id="LGUA01000164">
    <property type="protein sequence ID" value="OAX83539.1"/>
    <property type="molecule type" value="Genomic_DNA"/>
</dbReference>
<comment type="caution">
    <text evidence="2">The sequence shown here is derived from an EMBL/GenBank/DDBJ whole genome shotgun (WGS) entry which is preliminary data.</text>
</comment>
<feature type="compositionally biased region" description="Low complexity" evidence="1">
    <location>
        <begin position="73"/>
        <end position="100"/>
    </location>
</feature>
<feature type="compositionally biased region" description="Basic and acidic residues" evidence="1">
    <location>
        <begin position="28"/>
        <end position="41"/>
    </location>
</feature>
<evidence type="ECO:0008006" key="4">
    <source>
        <dbReference type="Google" id="ProtNLM"/>
    </source>
</evidence>
<dbReference type="OrthoDB" id="308383at2759"/>
<dbReference type="InterPro" id="IPR012677">
    <property type="entry name" value="Nucleotide-bd_a/b_plait_sf"/>
</dbReference>
<dbReference type="GO" id="GO:0003676">
    <property type="term" value="F:nucleic acid binding"/>
    <property type="evidence" value="ECO:0007669"/>
    <property type="project" value="InterPro"/>
</dbReference>
<organism evidence="2 3">
    <name type="scientific">Emergomyces africanus</name>
    <dbReference type="NCBI Taxonomy" id="1955775"/>
    <lineage>
        <taxon>Eukaryota</taxon>
        <taxon>Fungi</taxon>
        <taxon>Dikarya</taxon>
        <taxon>Ascomycota</taxon>
        <taxon>Pezizomycotina</taxon>
        <taxon>Eurotiomycetes</taxon>
        <taxon>Eurotiomycetidae</taxon>
        <taxon>Onygenales</taxon>
        <taxon>Ajellomycetaceae</taxon>
        <taxon>Emergomyces</taxon>
    </lineage>
</organism>
<sequence>MSRASAGFADFFPTAPSVLQKKRSSKAAQDRPKGKLKHDDGPPALNPASATADAAGTVSTGGLAAEESGAPGNGNINNSSKSNANANANTNTNTNTNNNNIADESAAVVSREDVNVTPTDANGVGSCSSTSTGSSVFSSSSLPQPGATTSNGITHTHALTPLTNTDSSPPCKIGSPSGQKSIAATSESAPTTRLIDDIKTTITPLQTPPTPRNQARPTGNAPKGYKLTYDPDLERKSLTKEKRRKPQYEVFGTTDDEVPPADPRLAIANYTRGAGCKQKTKYRPAPYILRPWPYDPATSVGPGPPTQIVVTGYDPLTPLAPISALFSSFGDIAEIKNRTDPNTGRFLGVCSIKYKDSRMFRGGGPLLAAQAARRAYLECKKEQRIGVRRIQVHLDRDGVVSDRLVARIIGLQKQQEPPPVLVEEKSKPEEQDNLPPQQPPRARRES</sequence>
<dbReference type="AlphaFoldDB" id="A0A1B7P3F4"/>
<evidence type="ECO:0000313" key="2">
    <source>
        <dbReference type="EMBL" id="OAX83539.1"/>
    </source>
</evidence>
<accession>A0A1B7P3F4</accession>
<dbReference type="InterPro" id="IPR035979">
    <property type="entry name" value="RBD_domain_sf"/>
</dbReference>
<dbReference type="Proteomes" id="UP000091918">
    <property type="component" value="Unassembled WGS sequence"/>
</dbReference>
<evidence type="ECO:0000313" key="3">
    <source>
        <dbReference type="Proteomes" id="UP000091918"/>
    </source>
</evidence>
<feature type="compositionally biased region" description="Low complexity" evidence="1">
    <location>
        <begin position="123"/>
        <end position="141"/>
    </location>
</feature>
<reference evidence="2 3" key="1">
    <citation type="submission" date="2015-07" db="EMBL/GenBank/DDBJ databases">
        <title>Emmonsia species relationships and genome sequence.</title>
        <authorList>
            <person name="Cuomo C.A."/>
            <person name="Schwartz I.S."/>
            <person name="Kenyon C."/>
            <person name="de Hoog G.S."/>
            <person name="Govender N.P."/>
            <person name="Botha A."/>
            <person name="Moreno L."/>
            <person name="de Vries M."/>
            <person name="Munoz J.F."/>
            <person name="Stielow J.B."/>
        </authorList>
    </citation>
    <scope>NUCLEOTIDE SEQUENCE [LARGE SCALE GENOMIC DNA]</scope>
    <source>
        <strain evidence="2 3">CBS 136260</strain>
    </source>
</reference>
<feature type="compositionally biased region" description="Polar residues" evidence="1">
    <location>
        <begin position="176"/>
        <end position="190"/>
    </location>
</feature>
<name>A0A1B7P3F4_9EURO</name>
<protein>
    <recommendedName>
        <fullName evidence="4">RRM domain-containing protein</fullName>
    </recommendedName>
</protein>
<feature type="region of interest" description="Disordered" evidence="1">
    <location>
        <begin position="116"/>
        <end position="190"/>
    </location>
</feature>
<feature type="region of interest" description="Disordered" evidence="1">
    <location>
        <begin position="1"/>
        <end position="100"/>
    </location>
</feature>
<evidence type="ECO:0000256" key="1">
    <source>
        <dbReference type="SAM" id="MobiDB-lite"/>
    </source>
</evidence>
<feature type="compositionally biased region" description="Polar residues" evidence="1">
    <location>
        <begin position="142"/>
        <end position="154"/>
    </location>
</feature>